<dbReference type="SMART" id="SM00479">
    <property type="entry name" value="EXOIII"/>
    <property type="match status" value="1"/>
</dbReference>
<dbReference type="GO" id="GO:0008408">
    <property type="term" value="F:3'-5' exonuclease activity"/>
    <property type="evidence" value="ECO:0007669"/>
    <property type="project" value="TreeGrafter"/>
</dbReference>
<dbReference type="AlphaFoldDB" id="A0A1G8UDP4"/>
<keyword evidence="6" id="KW-1185">Reference proteome</keyword>
<protein>
    <submittedName>
        <fullName evidence="5">DNA polymerase-3 subunit epsilon</fullName>
    </submittedName>
</protein>
<dbReference type="GO" id="GO:0005829">
    <property type="term" value="C:cytosol"/>
    <property type="evidence" value="ECO:0007669"/>
    <property type="project" value="TreeGrafter"/>
</dbReference>
<dbReference type="PANTHER" id="PTHR30231">
    <property type="entry name" value="DNA POLYMERASE III SUBUNIT EPSILON"/>
    <property type="match status" value="1"/>
</dbReference>
<dbReference type="InterPro" id="IPR013520">
    <property type="entry name" value="Ribonucl_H"/>
</dbReference>
<sequence>MDWPALLWLGLKRRWWRGRARHPALRRALTAPLPAGDAVNTRYVAVDLETTGLSPERDEIASIGWVAIEQGCILLETARHYRVRLEKDVGQSAIYHQLTDSELQQGEPLPIVLARLLEAIDGSVLIFHNAQLDMGFLNRACRSLWGAPLPVPFEDTMQLESRRLIRQQEGMPAGALRLFQCRRRYGLPDVAAHDALGDAIATAELWLAMNAGGYRECSEQ</sequence>
<proteinExistence type="predicted"/>
<dbReference type="GO" id="GO:0003676">
    <property type="term" value="F:nucleic acid binding"/>
    <property type="evidence" value="ECO:0007669"/>
    <property type="project" value="InterPro"/>
</dbReference>
<accession>A0A1G8UDP4</accession>
<evidence type="ECO:0000313" key="5">
    <source>
        <dbReference type="EMBL" id="SDJ51842.1"/>
    </source>
</evidence>
<keyword evidence="2" id="KW-0378">Hydrolase</keyword>
<keyword evidence="1" id="KW-0540">Nuclease</keyword>
<gene>
    <name evidence="5" type="ORF">SAMN05216212_0081</name>
</gene>
<reference evidence="6" key="1">
    <citation type="submission" date="2016-10" db="EMBL/GenBank/DDBJ databases">
        <authorList>
            <person name="Varghese N."/>
            <person name="Submissions S."/>
        </authorList>
    </citation>
    <scope>NUCLEOTIDE SEQUENCE [LARGE SCALE GENOMIC DNA]</scope>
    <source>
        <strain evidence="6">CGMCC 1.10658</strain>
    </source>
</reference>
<evidence type="ECO:0000256" key="3">
    <source>
        <dbReference type="ARBA" id="ARBA00022839"/>
    </source>
</evidence>
<dbReference type="Pfam" id="PF00929">
    <property type="entry name" value="RNase_T"/>
    <property type="match status" value="1"/>
</dbReference>
<dbReference type="OrthoDB" id="5497329at2"/>
<dbReference type="EMBL" id="FNFH01000001">
    <property type="protein sequence ID" value="SDJ51842.1"/>
    <property type="molecule type" value="Genomic_DNA"/>
</dbReference>
<dbReference type="STRING" id="658219.SAMN05216212_0081"/>
<dbReference type="InterPro" id="IPR012337">
    <property type="entry name" value="RNaseH-like_sf"/>
</dbReference>
<evidence type="ECO:0000256" key="2">
    <source>
        <dbReference type="ARBA" id="ARBA00022801"/>
    </source>
</evidence>
<dbReference type="InterPro" id="IPR036397">
    <property type="entry name" value="RNaseH_sf"/>
</dbReference>
<evidence type="ECO:0000256" key="1">
    <source>
        <dbReference type="ARBA" id="ARBA00022722"/>
    </source>
</evidence>
<dbReference type="GO" id="GO:0006259">
    <property type="term" value="P:DNA metabolic process"/>
    <property type="evidence" value="ECO:0007669"/>
    <property type="project" value="UniProtKB-ARBA"/>
</dbReference>
<dbReference type="Proteomes" id="UP000199305">
    <property type="component" value="Unassembled WGS sequence"/>
</dbReference>
<dbReference type="SUPFAM" id="SSF53098">
    <property type="entry name" value="Ribonuclease H-like"/>
    <property type="match status" value="1"/>
</dbReference>
<feature type="domain" description="Exonuclease" evidence="4">
    <location>
        <begin position="42"/>
        <end position="215"/>
    </location>
</feature>
<name>A0A1G8UDP4_9GAMM</name>
<dbReference type="PANTHER" id="PTHR30231:SF4">
    <property type="entry name" value="PROTEIN NEN2"/>
    <property type="match status" value="1"/>
</dbReference>
<keyword evidence="3" id="KW-0269">Exonuclease</keyword>
<organism evidence="5 6">
    <name type="scientific">Microbulbifer yueqingensis</name>
    <dbReference type="NCBI Taxonomy" id="658219"/>
    <lineage>
        <taxon>Bacteria</taxon>
        <taxon>Pseudomonadati</taxon>
        <taxon>Pseudomonadota</taxon>
        <taxon>Gammaproteobacteria</taxon>
        <taxon>Cellvibrionales</taxon>
        <taxon>Microbulbiferaceae</taxon>
        <taxon>Microbulbifer</taxon>
    </lineage>
</organism>
<dbReference type="CDD" id="cd06127">
    <property type="entry name" value="DEDDh"/>
    <property type="match status" value="1"/>
</dbReference>
<dbReference type="Gene3D" id="3.30.420.10">
    <property type="entry name" value="Ribonuclease H-like superfamily/Ribonuclease H"/>
    <property type="match status" value="1"/>
</dbReference>
<evidence type="ECO:0000313" key="6">
    <source>
        <dbReference type="Proteomes" id="UP000199305"/>
    </source>
</evidence>
<dbReference type="RefSeq" id="WP_091506271.1">
    <property type="nucleotide sequence ID" value="NZ_FNFH01000001.1"/>
</dbReference>
<evidence type="ECO:0000259" key="4">
    <source>
        <dbReference type="SMART" id="SM00479"/>
    </source>
</evidence>